<name>A0A4R0NZG3_9SPHI</name>
<evidence type="ECO:0000313" key="2">
    <source>
        <dbReference type="Proteomes" id="UP000291485"/>
    </source>
</evidence>
<proteinExistence type="predicted"/>
<protein>
    <submittedName>
        <fullName evidence="1">DNA alkylation repair protein</fullName>
    </submittedName>
</protein>
<dbReference type="InterPro" id="IPR021133">
    <property type="entry name" value="HEAT_type_2"/>
</dbReference>
<accession>A0A4R0NZG3</accession>
<dbReference type="RefSeq" id="WP_131559668.1">
    <property type="nucleotide sequence ID" value="NZ_SJSN01000010.1"/>
</dbReference>
<dbReference type="Gene3D" id="1.25.40.290">
    <property type="entry name" value="ARM repeat domains"/>
    <property type="match status" value="1"/>
</dbReference>
<dbReference type="OrthoDB" id="9797162at2"/>
<gene>
    <name evidence="1" type="ORF">EZ449_13550</name>
</gene>
<comment type="caution">
    <text evidence="1">The sequence shown here is derived from an EMBL/GenBank/DDBJ whole genome shotgun (WGS) entry which is preliminary data.</text>
</comment>
<dbReference type="AlphaFoldDB" id="A0A4R0NZG3"/>
<sequence>MSSLLKDLYSPTFYNRLADALVITVPDFDKSKFIKKIYTSGFESKELKERMEHTAVVLHQFLPNDYPQAIALIKKTISQLRIEGIGEDGLAYMFIPDYLEKYGINHFEESVEALEFVTQFVSCEFAVRPFILKYEVKMIQKMNNWSLHTSHKVRRLASEGSRPRLPWAMGIPFLKKDPTSILPILENLKKDPSEYVRRSVANNLNDIAKDHPQIVMDIAKRWSGLGTETDAIIKHGSRTLLKQGHAEILKHYGLDDKGISLSNFKILTPEVNIGGSLSFSFIIKNENLTEQKVRLEYAIYYKKQNGQNTKKVYKISERIYPAHAEVSIIRKQKFVLITTRKLHLGDHQISIIINGSEKEISYFELMA</sequence>
<organism evidence="1 2">
    <name type="scientific">Pedobacter frigidisoli</name>
    <dbReference type="NCBI Taxonomy" id="2530455"/>
    <lineage>
        <taxon>Bacteria</taxon>
        <taxon>Pseudomonadati</taxon>
        <taxon>Bacteroidota</taxon>
        <taxon>Sphingobacteriia</taxon>
        <taxon>Sphingobacteriales</taxon>
        <taxon>Sphingobacteriaceae</taxon>
        <taxon>Pedobacter</taxon>
    </lineage>
</organism>
<reference evidence="1 2" key="1">
    <citation type="submission" date="2019-02" db="EMBL/GenBank/DDBJ databases">
        <title>Pedobacter sp. RP-3-11 sp. nov., isolated from Arctic soil.</title>
        <authorList>
            <person name="Dahal R.H."/>
        </authorList>
    </citation>
    <scope>NUCLEOTIDE SEQUENCE [LARGE SCALE GENOMIC DNA]</scope>
    <source>
        <strain evidence="1 2">RP-3-11</strain>
    </source>
</reference>
<keyword evidence="2" id="KW-1185">Reference proteome</keyword>
<dbReference type="PROSITE" id="PS50077">
    <property type="entry name" value="HEAT_REPEAT"/>
    <property type="match status" value="1"/>
</dbReference>
<dbReference type="Proteomes" id="UP000291485">
    <property type="component" value="Unassembled WGS sequence"/>
</dbReference>
<dbReference type="EMBL" id="SJSN01000010">
    <property type="protein sequence ID" value="TCD07565.1"/>
    <property type="molecule type" value="Genomic_DNA"/>
</dbReference>
<evidence type="ECO:0000313" key="1">
    <source>
        <dbReference type="EMBL" id="TCD07565.1"/>
    </source>
</evidence>
<dbReference type="InterPro" id="IPR016024">
    <property type="entry name" value="ARM-type_fold"/>
</dbReference>
<dbReference type="SUPFAM" id="SSF48371">
    <property type="entry name" value="ARM repeat"/>
    <property type="match status" value="1"/>
</dbReference>